<dbReference type="CDD" id="cd00082">
    <property type="entry name" value="HisKA"/>
    <property type="match status" value="1"/>
</dbReference>
<dbReference type="InterPro" id="IPR036890">
    <property type="entry name" value="HATPase_C_sf"/>
</dbReference>
<evidence type="ECO:0000256" key="1">
    <source>
        <dbReference type="ARBA" id="ARBA00000085"/>
    </source>
</evidence>
<name>A0A1L8CK03_9PROT</name>
<dbReference type="PROSITE" id="PS50109">
    <property type="entry name" value="HIS_KIN"/>
    <property type="match status" value="1"/>
</dbReference>
<feature type="coiled-coil region" evidence="5">
    <location>
        <begin position="478"/>
        <end position="505"/>
    </location>
</feature>
<evidence type="ECO:0000313" key="11">
    <source>
        <dbReference type="Proteomes" id="UP000231632"/>
    </source>
</evidence>
<evidence type="ECO:0000313" key="10">
    <source>
        <dbReference type="EMBL" id="GAV19221.1"/>
    </source>
</evidence>
<comment type="caution">
    <text evidence="10">The sequence shown here is derived from an EMBL/GenBank/DDBJ whole genome shotgun (WGS) entry which is preliminary data.</text>
</comment>
<feature type="domain" description="PAS" evidence="9">
    <location>
        <begin position="370"/>
        <end position="412"/>
    </location>
</feature>
<keyword evidence="6" id="KW-1133">Transmembrane helix</keyword>
<feature type="modified residue" description="4-aspartylphosphate" evidence="4">
    <location>
        <position position="811"/>
    </location>
</feature>
<keyword evidence="3 4" id="KW-0597">Phosphoprotein</keyword>
<evidence type="ECO:0000259" key="8">
    <source>
        <dbReference type="PROSITE" id="PS50110"/>
    </source>
</evidence>
<dbReference type="Gene3D" id="3.40.50.2300">
    <property type="match status" value="1"/>
</dbReference>
<feature type="domain" description="Response regulatory" evidence="8">
    <location>
        <begin position="760"/>
        <end position="876"/>
    </location>
</feature>
<feature type="domain" description="Histidine kinase" evidence="7">
    <location>
        <begin position="514"/>
        <end position="738"/>
    </location>
</feature>
<evidence type="ECO:0000256" key="3">
    <source>
        <dbReference type="ARBA" id="ARBA00022553"/>
    </source>
</evidence>
<dbReference type="AlphaFoldDB" id="A0A1L8CK03"/>
<dbReference type="InterPro" id="IPR005467">
    <property type="entry name" value="His_kinase_dom"/>
</dbReference>
<accession>A0A1L8CK03</accession>
<dbReference type="InterPro" id="IPR001789">
    <property type="entry name" value="Sig_transdc_resp-reg_receiver"/>
</dbReference>
<organism evidence="10 11">
    <name type="scientific">Mariprofundus micogutta</name>
    <dbReference type="NCBI Taxonomy" id="1921010"/>
    <lineage>
        <taxon>Bacteria</taxon>
        <taxon>Pseudomonadati</taxon>
        <taxon>Pseudomonadota</taxon>
        <taxon>Candidatius Mariprofundia</taxon>
        <taxon>Mariprofundales</taxon>
        <taxon>Mariprofundaceae</taxon>
        <taxon>Mariprofundus</taxon>
    </lineage>
</organism>
<feature type="transmembrane region" description="Helical" evidence="6">
    <location>
        <begin position="7"/>
        <end position="26"/>
    </location>
</feature>
<dbReference type="SMART" id="SM00388">
    <property type="entry name" value="HisKA"/>
    <property type="match status" value="1"/>
</dbReference>
<evidence type="ECO:0000259" key="7">
    <source>
        <dbReference type="PROSITE" id="PS50109"/>
    </source>
</evidence>
<dbReference type="InterPro" id="IPR035965">
    <property type="entry name" value="PAS-like_dom_sf"/>
</dbReference>
<keyword evidence="6" id="KW-0472">Membrane</keyword>
<dbReference type="InterPro" id="IPR011006">
    <property type="entry name" value="CheY-like_superfamily"/>
</dbReference>
<dbReference type="SUPFAM" id="SSF55874">
    <property type="entry name" value="ATPase domain of HSP90 chaperone/DNA topoisomerase II/histidine kinase"/>
    <property type="match status" value="1"/>
</dbReference>
<dbReference type="CDD" id="cd00156">
    <property type="entry name" value="REC"/>
    <property type="match status" value="1"/>
</dbReference>
<dbReference type="EC" id="2.7.13.3" evidence="2"/>
<dbReference type="GO" id="GO:0000155">
    <property type="term" value="F:phosphorelay sensor kinase activity"/>
    <property type="evidence" value="ECO:0007669"/>
    <property type="project" value="InterPro"/>
</dbReference>
<dbReference type="CDD" id="cd00130">
    <property type="entry name" value="PAS"/>
    <property type="match status" value="1"/>
</dbReference>
<dbReference type="STRING" id="1921010.MMIC_P0150"/>
<evidence type="ECO:0000256" key="4">
    <source>
        <dbReference type="PROSITE-ProRule" id="PRU00169"/>
    </source>
</evidence>
<dbReference type="PROSITE" id="PS50112">
    <property type="entry name" value="PAS"/>
    <property type="match status" value="1"/>
</dbReference>
<gene>
    <name evidence="10" type="ORF">MMIC_P0150</name>
</gene>
<evidence type="ECO:0000256" key="6">
    <source>
        <dbReference type="SAM" id="Phobius"/>
    </source>
</evidence>
<evidence type="ECO:0000256" key="5">
    <source>
        <dbReference type="SAM" id="Coils"/>
    </source>
</evidence>
<dbReference type="Gene3D" id="3.30.565.10">
    <property type="entry name" value="Histidine kinase-like ATPase, C-terminal domain"/>
    <property type="match status" value="1"/>
</dbReference>
<dbReference type="RefSeq" id="WP_072658412.1">
    <property type="nucleotide sequence ID" value="NZ_BDFD01000001.1"/>
</dbReference>
<dbReference type="SMART" id="SM00448">
    <property type="entry name" value="REC"/>
    <property type="match status" value="1"/>
</dbReference>
<dbReference type="PROSITE" id="PS50110">
    <property type="entry name" value="RESPONSE_REGULATORY"/>
    <property type="match status" value="1"/>
</dbReference>
<dbReference type="NCBIfam" id="TIGR00229">
    <property type="entry name" value="sensory_box"/>
    <property type="match status" value="1"/>
</dbReference>
<keyword evidence="6" id="KW-0812">Transmembrane</keyword>
<dbReference type="SMART" id="SM00387">
    <property type="entry name" value="HATPase_c"/>
    <property type="match status" value="1"/>
</dbReference>
<dbReference type="InterPro" id="IPR036097">
    <property type="entry name" value="HisK_dim/P_sf"/>
</dbReference>
<dbReference type="PANTHER" id="PTHR43065">
    <property type="entry name" value="SENSOR HISTIDINE KINASE"/>
    <property type="match status" value="1"/>
</dbReference>
<dbReference type="OrthoDB" id="5501940at2"/>
<protein>
    <recommendedName>
        <fullName evidence="2">histidine kinase</fullName>
        <ecNumber evidence="2">2.7.13.3</ecNumber>
    </recommendedName>
</protein>
<dbReference type="Pfam" id="PF02518">
    <property type="entry name" value="HATPase_c"/>
    <property type="match status" value="1"/>
</dbReference>
<dbReference type="InterPro" id="IPR003661">
    <property type="entry name" value="HisK_dim/P_dom"/>
</dbReference>
<keyword evidence="11" id="KW-1185">Reference proteome</keyword>
<dbReference type="Gene3D" id="1.10.287.130">
    <property type="match status" value="1"/>
</dbReference>
<sequence>MLQRLPLTLKLLIVTILAALVIGVVLDSYHNRQLYKLYENEMLDTLKQQARIERLRFDRQVKFFMQITRISASHPPLIRQLRNGTPSEINKNVRRKPNWFPGRSLVGNQVHPRLVLLLNRDGSIHNSFSTQIETLPVSLVPPSDYYRTNSNGQSMLSMVDSQPWMLATSEVYENNTLLGFVMLGTPLDSELLSNAHRYDVDPNITALVDIKGELPTILASSNPDVIPAGMPLSEIKKSFLVTGQEFFDYGASDLPLHFTSFRSSDTINKKLNVVLDVAYQQRILQSFGLALVFILAIGWLAYRMRLLSAEVNNFAKKHLGVEIETSSVDSLNRLEHDIHLLEEKVIEVHKQEMEREKAEKWKARQQLRISEMRLYEFFDQAEELIQSVAPDGTIRYVNQRWLDELGYERSELEKLKISSIIAPANLKQHFKRMEQLSYGNSPGLFESCFITKTGKLIEVEGTAHSHFEDGELIEVHSIYRNISERKRLEQEKKEQQEQLEHTQRLESLGVLAGGIAHDFNNLLTTILGNASIVASKLPEQNSEQSHMQRVIESTERGADLCKQMLAYAGKGRFVIKPVNLSVLMADITKLLSVSISKHVELQYHLNSKLPNINADVSQIQQVMMNLVINASEAIGDQTGEIRVSTGIVEADTELLNDYLGENPEPGSYVWIEVSDTGCGMDAETQQKIFDPFFTTKFSGRGLGMSAMLGIIKAHHGALKLTSLVGKGSTFRVLFPVSEENLTTEDMAETDTSEHAHPGKTVLIIDDEAAIREIAAVLLDEQGITTLEAEDGDDGLKQFNRYRDKIDMILLDLTMPKMSGEECCKEIRKLDKAIPIIIASGYSKEVISPRFMEDEISAFLQKPYAPEILLNTVDMVLGQN</sequence>
<feature type="coiled-coil region" evidence="5">
    <location>
        <begin position="331"/>
        <end position="366"/>
    </location>
</feature>
<dbReference type="InterPro" id="IPR004358">
    <property type="entry name" value="Sig_transdc_His_kin-like_C"/>
</dbReference>
<keyword evidence="10" id="KW-0808">Transferase</keyword>
<dbReference type="SUPFAM" id="SSF55785">
    <property type="entry name" value="PYP-like sensor domain (PAS domain)"/>
    <property type="match status" value="1"/>
</dbReference>
<evidence type="ECO:0000259" key="9">
    <source>
        <dbReference type="PROSITE" id="PS50112"/>
    </source>
</evidence>
<proteinExistence type="predicted"/>
<dbReference type="Pfam" id="PF13426">
    <property type="entry name" value="PAS_9"/>
    <property type="match status" value="1"/>
</dbReference>
<dbReference type="InterPro" id="IPR003594">
    <property type="entry name" value="HATPase_dom"/>
</dbReference>
<dbReference type="InterPro" id="IPR000014">
    <property type="entry name" value="PAS"/>
</dbReference>
<dbReference type="PANTHER" id="PTHR43065:SF42">
    <property type="entry name" value="TWO-COMPONENT SENSOR PPRA"/>
    <property type="match status" value="1"/>
</dbReference>
<keyword evidence="10" id="KW-0418">Kinase</keyword>
<keyword evidence="5" id="KW-0175">Coiled coil</keyword>
<dbReference type="Pfam" id="PF00072">
    <property type="entry name" value="Response_reg"/>
    <property type="match status" value="1"/>
</dbReference>
<dbReference type="SUPFAM" id="SSF52172">
    <property type="entry name" value="CheY-like"/>
    <property type="match status" value="1"/>
</dbReference>
<reference evidence="10 11" key="1">
    <citation type="journal article" date="2017" name="Arch. Microbiol.">
        <title>Mariprofundus micogutta sp. nov., a novel iron-oxidizing zetaproteobacterium isolated from a deep-sea hydrothermal field at the Bayonnaise knoll of the Izu-Ogasawara arc, and a description of Mariprofundales ord. nov. and Zetaproteobacteria classis nov.</title>
        <authorList>
            <person name="Makita H."/>
            <person name="Tanaka E."/>
            <person name="Mitsunobu S."/>
            <person name="Miyazaki M."/>
            <person name="Nunoura T."/>
            <person name="Uematsu K."/>
            <person name="Takaki Y."/>
            <person name="Nishi S."/>
            <person name="Shimamura S."/>
            <person name="Takai K."/>
        </authorList>
    </citation>
    <scope>NUCLEOTIDE SEQUENCE [LARGE SCALE GENOMIC DNA]</scope>
    <source>
        <strain evidence="10 11">ET2</strain>
    </source>
</reference>
<comment type="catalytic activity">
    <reaction evidence="1">
        <text>ATP + protein L-histidine = ADP + protein N-phospho-L-histidine.</text>
        <dbReference type="EC" id="2.7.13.3"/>
    </reaction>
</comment>
<dbReference type="PRINTS" id="PR00344">
    <property type="entry name" value="BCTRLSENSOR"/>
</dbReference>
<dbReference type="Gene3D" id="3.30.450.20">
    <property type="entry name" value="PAS domain"/>
    <property type="match status" value="1"/>
</dbReference>
<feature type="transmembrane region" description="Helical" evidence="6">
    <location>
        <begin position="283"/>
        <end position="302"/>
    </location>
</feature>
<dbReference type="SUPFAM" id="SSF47384">
    <property type="entry name" value="Homodimeric domain of signal transducing histidine kinase"/>
    <property type="match status" value="1"/>
</dbReference>
<dbReference type="Proteomes" id="UP000231632">
    <property type="component" value="Unassembled WGS sequence"/>
</dbReference>
<evidence type="ECO:0000256" key="2">
    <source>
        <dbReference type="ARBA" id="ARBA00012438"/>
    </source>
</evidence>
<dbReference type="EMBL" id="BDFD01000001">
    <property type="protein sequence ID" value="GAV19221.1"/>
    <property type="molecule type" value="Genomic_DNA"/>
</dbReference>